<evidence type="ECO:0000313" key="5">
    <source>
        <dbReference type="Proteomes" id="UP000678499"/>
    </source>
</evidence>
<keyword evidence="5" id="KW-1185">Reference proteome</keyword>
<evidence type="ECO:0000256" key="3">
    <source>
        <dbReference type="SAM" id="SignalP"/>
    </source>
</evidence>
<dbReference type="EMBL" id="CAJPEX010003016">
    <property type="protein sequence ID" value="CAG0921753.1"/>
    <property type="molecule type" value="Genomic_DNA"/>
</dbReference>
<feature type="signal peptide" evidence="3">
    <location>
        <begin position="1"/>
        <end position="18"/>
    </location>
</feature>
<evidence type="ECO:0000313" key="4">
    <source>
        <dbReference type="EMBL" id="CAD7281601.1"/>
    </source>
</evidence>
<evidence type="ECO:0000256" key="1">
    <source>
        <dbReference type="ARBA" id="ARBA00007527"/>
    </source>
</evidence>
<dbReference type="Proteomes" id="UP000678499">
    <property type="component" value="Unassembled WGS sequence"/>
</dbReference>
<dbReference type="EMBL" id="OA885053">
    <property type="protein sequence ID" value="CAD7281601.1"/>
    <property type="molecule type" value="Genomic_DNA"/>
</dbReference>
<name>A0A7R9GGI7_9CRUS</name>
<keyword evidence="2" id="KW-0378">Hydrolase</keyword>
<dbReference type="PANTHER" id="PTHR10858:SF30">
    <property type="entry name" value="CELL-DEATH-RELATED NUCLEASE 7"/>
    <property type="match status" value="1"/>
</dbReference>
<dbReference type="Pfam" id="PF03265">
    <property type="entry name" value="DNase_II"/>
    <property type="match status" value="1"/>
</dbReference>
<sequence>MTTMLWTVFCFIFPGALSYACMDEDGQAVDWWVAYKLPKLKTLADDNVQDGHAYAYFTAKDVSYNWGLDKPGYVARPPKNGCMLSSKSIGDFESLIGRTLEPLYSNASKSQFALLYNDEFPNGTVSFTKGHTKGAVVMDDHGSGFWLIHSVPHFPPKPEDGFGYPASGRTYGQTLFCVSFAGGESPETIGKQLTVNEPFIYFKDIPAWVQLRFPSMFEAAGGKKTMSAGPASQILELFTSSGMSMTSFAKSNLFNQDLYSELVAPALRSELIAETWRHGVLRQICRQKTQFLRAGGTLCFRERIVWLWFDAILSGIEDCPVVRKNVIVAESASEALGNLHFENDSQDKTVICSDGLHEKQLECKVLNSLNVVPISEEVYGHCLAKESLFG</sequence>
<dbReference type="InterPro" id="IPR004947">
    <property type="entry name" value="DNase_II"/>
</dbReference>
<dbReference type="CDD" id="cd09120">
    <property type="entry name" value="PLDc_DNaseII_1"/>
    <property type="match status" value="1"/>
</dbReference>
<organism evidence="4">
    <name type="scientific">Notodromas monacha</name>
    <dbReference type="NCBI Taxonomy" id="399045"/>
    <lineage>
        <taxon>Eukaryota</taxon>
        <taxon>Metazoa</taxon>
        <taxon>Ecdysozoa</taxon>
        <taxon>Arthropoda</taxon>
        <taxon>Crustacea</taxon>
        <taxon>Oligostraca</taxon>
        <taxon>Ostracoda</taxon>
        <taxon>Podocopa</taxon>
        <taxon>Podocopida</taxon>
        <taxon>Cypridocopina</taxon>
        <taxon>Cypridoidea</taxon>
        <taxon>Cyprididae</taxon>
        <taxon>Notodromas</taxon>
    </lineage>
</organism>
<protein>
    <submittedName>
        <fullName evidence="4">Uncharacterized protein</fullName>
    </submittedName>
</protein>
<keyword evidence="3" id="KW-0732">Signal</keyword>
<gene>
    <name evidence="4" type="ORF">NMOB1V02_LOCUS9241</name>
</gene>
<comment type="similarity">
    <text evidence="1">Belongs to the DNase II family.</text>
</comment>
<dbReference type="PANTHER" id="PTHR10858">
    <property type="entry name" value="DEOXYRIBONUCLEASE II"/>
    <property type="match status" value="1"/>
</dbReference>
<reference evidence="4" key="1">
    <citation type="submission" date="2020-11" db="EMBL/GenBank/DDBJ databases">
        <authorList>
            <person name="Tran Van P."/>
        </authorList>
    </citation>
    <scope>NUCLEOTIDE SEQUENCE</scope>
</reference>
<proteinExistence type="inferred from homology"/>
<dbReference type="GO" id="GO:0004531">
    <property type="term" value="F:deoxyribonuclease II activity"/>
    <property type="evidence" value="ECO:0007669"/>
    <property type="project" value="InterPro"/>
</dbReference>
<dbReference type="OrthoDB" id="10261598at2759"/>
<feature type="chain" id="PRO_5036403303" evidence="3">
    <location>
        <begin position="19"/>
        <end position="390"/>
    </location>
</feature>
<dbReference type="GO" id="GO:0006309">
    <property type="term" value="P:apoptotic DNA fragmentation"/>
    <property type="evidence" value="ECO:0007669"/>
    <property type="project" value="TreeGrafter"/>
</dbReference>
<accession>A0A7R9GGI7</accession>
<evidence type="ECO:0000256" key="2">
    <source>
        <dbReference type="ARBA" id="ARBA00022801"/>
    </source>
</evidence>
<dbReference type="AlphaFoldDB" id="A0A7R9GGI7"/>